<evidence type="ECO:0000259" key="13">
    <source>
        <dbReference type="PROSITE" id="PS51843"/>
    </source>
</evidence>
<protein>
    <submittedName>
        <fullName evidence="14">Nuclear receptor domain-containing protein</fullName>
    </submittedName>
</protein>
<dbReference type="AlphaFoldDB" id="A0A8S9ZQY8"/>
<dbReference type="GO" id="GO:0005634">
    <property type="term" value="C:nucleus"/>
    <property type="evidence" value="ECO:0007669"/>
    <property type="project" value="UniProtKB-SubCell"/>
</dbReference>
<dbReference type="InterPro" id="IPR050274">
    <property type="entry name" value="Nuclear_hormone_rcpt_NR2"/>
</dbReference>
<dbReference type="InterPro" id="IPR035500">
    <property type="entry name" value="NHR-like_dom_sf"/>
</dbReference>
<evidence type="ECO:0000313" key="14">
    <source>
        <dbReference type="EMBL" id="KAF7635579.1"/>
    </source>
</evidence>
<dbReference type="Gene3D" id="3.30.50.10">
    <property type="entry name" value="Erythroid Transcription Factor GATA-1, subunit A"/>
    <property type="match status" value="1"/>
</dbReference>
<keyword evidence="8" id="KW-0804">Transcription</keyword>
<dbReference type="InterPro" id="IPR001723">
    <property type="entry name" value="Nuclear_hrmn_rcpt"/>
</dbReference>
<accession>A0A8S9ZQY8</accession>
<keyword evidence="5" id="KW-0862">Zinc</keyword>
<feature type="domain" description="Nuclear receptor" evidence="12">
    <location>
        <begin position="279"/>
        <end position="355"/>
    </location>
</feature>
<evidence type="ECO:0000259" key="12">
    <source>
        <dbReference type="PROSITE" id="PS51030"/>
    </source>
</evidence>
<evidence type="ECO:0000256" key="8">
    <source>
        <dbReference type="ARBA" id="ARBA00023163"/>
    </source>
</evidence>
<keyword evidence="9 14" id="KW-0675">Receptor</keyword>
<feature type="domain" description="NR LBD" evidence="13">
    <location>
        <begin position="436"/>
        <end position="645"/>
    </location>
</feature>
<gene>
    <name evidence="14" type="ORF">Mgra_00004966</name>
</gene>
<dbReference type="Proteomes" id="UP000605970">
    <property type="component" value="Unassembled WGS sequence"/>
</dbReference>
<dbReference type="GO" id="GO:0045944">
    <property type="term" value="P:positive regulation of transcription by RNA polymerase II"/>
    <property type="evidence" value="ECO:0007669"/>
    <property type="project" value="UniProtKB-ARBA"/>
</dbReference>
<evidence type="ECO:0000256" key="1">
    <source>
        <dbReference type="ARBA" id="ARBA00004123"/>
    </source>
</evidence>
<dbReference type="PROSITE" id="PS00031">
    <property type="entry name" value="NUCLEAR_REC_DBD_1"/>
    <property type="match status" value="1"/>
</dbReference>
<dbReference type="PRINTS" id="PR00398">
    <property type="entry name" value="STRDHORMONER"/>
</dbReference>
<keyword evidence="11" id="KW-1133">Transmembrane helix</keyword>
<keyword evidence="11" id="KW-0812">Transmembrane</keyword>
<dbReference type="Pfam" id="PF00105">
    <property type="entry name" value="zf-C4"/>
    <property type="match status" value="1"/>
</dbReference>
<dbReference type="PROSITE" id="PS51030">
    <property type="entry name" value="NUCLEAR_REC_DBD_2"/>
    <property type="match status" value="1"/>
</dbReference>
<keyword evidence="11" id="KW-0472">Membrane</keyword>
<dbReference type="SUPFAM" id="SSF57716">
    <property type="entry name" value="Glucocorticoid receptor-like (DNA-binding domain)"/>
    <property type="match status" value="1"/>
</dbReference>
<dbReference type="InterPro" id="IPR000536">
    <property type="entry name" value="Nucl_hrmn_rcpt_lig-bd"/>
</dbReference>
<evidence type="ECO:0000256" key="9">
    <source>
        <dbReference type="ARBA" id="ARBA00023170"/>
    </source>
</evidence>
<dbReference type="PROSITE" id="PS51843">
    <property type="entry name" value="NR_LBD"/>
    <property type="match status" value="1"/>
</dbReference>
<keyword evidence="15" id="KW-1185">Reference proteome</keyword>
<dbReference type="GO" id="GO:0043565">
    <property type="term" value="F:sequence-specific DNA binding"/>
    <property type="evidence" value="ECO:0007669"/>
    <property type="project" value="InterPro"/>
</dbReference>
<dbReference type="PRINTS" id="PR00047">
    <property type="entry name" value="STROIDFINGER"/>
</dbReference>
<dbReference type="EMBL" id="JABEBT010000040">
    <property type="protein sequence ID" value="KAF7635579.1"/>
    <property type="molecule type" value="Genomic_DNA"/>
</dbReference>
<dbReference type="GO" id="GO:0008270">
    <property type="term" value="F:zinc ion binding"/>
    <property type="evidence" value="ECO:0007669"/>
    <property type="project" value="UniProtKB-KW"/>
</dbReference>
<keyword evidence="6" id="KW-0805">Transcription regulation</keyword>
<evidence type="ECO:0000256" key="3">
    <source>
        <dbReference type="ARBA" id="ARBA00022723"/>
    </source>
</evidence>
<keyword evidence="10" id="KW-0539">Nucleus</keyword>
<feature type="transmembrane region" description="Helical" evidence="11">
    <location>
        <begin position="643"/>
        <end position="665"/>
    </location>
</feature>
<comment type="caution">
    <text evidence="14">The sequence shown here is derived from an EMBL/GenBank/DDBJ whole genome shotgun (WGS) entry which is preliminary data.</text>
</comment>
<sequence>MLHRRNRCVDDDDGDCFGCRIKNHPFIYNKTFKKKLESNSLNNEKLYHKTSKGKLLSALIANTKRSRHSLRNSQPFNATFLAGGEENGINLNNIIKEEIKNEKINEGKIVEKQKINIQPNLLQTSITPLTCSSSISSSSLFPTSFSQNNIPTTEQRFGIFPFLNGNNNSLNLFNSFLFCQQNNNSFQNIQQPFINENQNKNNNFILEKNGHTFNEINKQQNKVLIEATPNDISSTSLSNEISIESAALISSEGSCCSPIDHQNNSSPKNSSKFNIDTSSLSCSVCGDISSGRHYGILACNGCSGFFKRSVRRRLIYRCQAGTGNCIVDKAHRNQCQACRLKKCLSKGMNKDAVQNERQPRNSATIHPSNDFDILYNNYANFYKTNNSNVLSSAIDLVNLNKVQQQNFENSLNIHHPLNSSSSSLIFNQKNSIPYINLDNLLNKVDGRKKCLHSITSVKMTGQIKINKNKTSYYWSINLDVKTCFTICKKKVVKHYCKKISLLENTWAELFILFAFENSTSFEDKEISKFLPFRLLQSLNSLNINFKRLELDQNEISWLRSVLLFRPDIPELENVSIIQQLQDQSIVGLQQQTIRRLPPITRFGRILLFLPALRLVAEPRLSELVFIRPTFENKPVTKIIKNLMMFKCFTIVNFMMLMFKIVLQLFETILQFVVKRL</sequence>
<evidence type="ECO:0000256" key="10">
    <source>
        <dbReference type="ARBA" id="ARBA00023242"/>
    </source>
</evidence>
<reference evidence="14" key="1">
    <citation type="journal article" date="2020" name="Ecol. Evol.">
        <title>Genome structure and content of the rice root-knot nematode (Meloidogyne graminicola).</title>
        <authorList>
            <person name="Phan N.T."/>
            <person name="Danchin E.G.J."/>
            <person name="Klopp C."/>
            <person name="Perfus-Barbeoch L."/>
            <person name="Kozlowski D.K."/>
            <person name="Koutsovoulos G.D."/>
            <person name="Lopez-Roques C."/>
            <person name="Bouchez O."/>
            <person name="Zahm M."/>
            <person name="Besnard G."/>
            <person name="Bellafiore S."/>
        </authorList>
    </citation>
    <scope>NUCLEOTIDE SEQUENCE</scope>
    <source>
        <strain evidence="14">VN-18</strain>
    </source>
</reference>
<dbReference type="InterPro" id="IPR013088">
    <property type="entry name" value="Znf_NHR/GATA"/>
</dbReference>
<dbReference type="SMART" id="SM00399">
    <property type="entry name" value="ZnF_C4"/>
    <property type="match status" value="1"/>
</dbReference>
<evidence type="ECO:0000313" key="15">
    <source>
        <dbReference type="Proteomes" id="UP000605970"/>
    </source>
</evidence>
<evidence type="ECO:0000256" key="11">
    <source>
        <dbReference type="SAM" id="Phobius"/>
    </source>
</evidence>
<evidence type="ECO:0000256" key="6">
    <source>
        <dbReference type="ARBA" id="ARBA00023015"/>
    </source>
</evidence>
<dbReference type="InterPro" id="IPR001628">
    <property type="entry name" value="Znf_hrmn_rcpt"/>
</dbReference>
<organism evidence="14 15">
    <name type="scientific">Meloidogyne graminicola</name>
    <dbReference type="NCBI Taxonomy" id="189291"/>
    <lineage>
        <taxon>Eukaryota</taxon>
        <taxon>Metazoa</taxon>
        <taxon>Ecdysozoa</taxon>
        <taxon>Nematoda</taxon>
        <taxon>Chromadorea</taxon>
        <taxon>Rhabditida</taxon>
        <taxon>Tylenchina</taxon>
        <taxon>Tylenchomorpha</taxon>
        <taxon>Tylenchoidea</taxon>
        <taxon>Meloidogynidae</taxon>
        <taxon>Meloidogyninae</taxon>
        <taxon>Meloidogyne</taxon>
    </lineage>
</organism>
<name>A0A8S9ZQY8_9BILA</name>
<keyword evidence="4" id="KW-0863">Zinc-finger</keyword>
<dbReference type="SUPFAM" id="SSF48508">
    <property type="entry name" value="Nuclear receptor ligand-binding domain"/>
    <property type="match status" value="1"/>
</dbReference>
<evidence type="ECO:0000256" key="5">
    <source>
        <dbReference type="ARBA" id="ARBA00022833"/>
    </source>
</evidence>
<dbReference type="GO" id="GO:0003700">
    <property type="term" value="F:DNA-binding transcription factor activity"/>
    <property type="evidence" value="ECO:0007669"/>
    <property type="project" value="InterPro"/>
</dbReference>
<dbReference type="Gene3D" id="1.10.565.10">
    <property type="entry name" value="Retinoid X Receptor"/>
    <property type="match status" value="1"/>
</dbReference>
<comment type="similarity">
    <text evidence="2">Belongs to the nuclear hormone receptor family.</text>
</comment>
<dbReference type="PANTHER" id="PTHR24083">
    <property type="entry name" value="NUCLEAR HORMONE RECEPTOR"/>
    <property type="match status" value="1"/>
</dbReference>
<proteinExistence type="inferred from homology"/>
<evidence type="ECO:0000256" key="2">
    <source>
        <dbReference type="ARBA" id="ARBA00005993"/>
    </source>
</evidence>
<dbReference type="OrthoDB" id="5771769at2759"/>
<keyword evidence="3" id="KW-0479">Metal-binding</keyword>
<dbReference type="FunFam" id="3.30.50.10:FF:000028">
    <property type="entry name" value="Nuclear receptor subfamily 2, group E, member 3"/>
    <property type="match status" value="1"/>
</dbReference>
<evidence type="ECO:0000256" key="4">
    <source>
        <dbReference type="ARBA" id="ARBA00022771"/>
    </source>
</evidence>
<comment type="subcellular location">
    <subcellularLocation>
        <location evidence="1">Nucleus</location>
    </subcellularLocation>
</comment>
<evidence type="ECO:0000256" key="7">
    <source>
        <dbReference type="ARBA" id="ARBA00023125"/>
    </source>
</evidence>
<dbReference type="CDD" id="cd06970">
    <property type="entry name" value="NR_DBD_PNR"/>
    <property type="match status" value="1"/>
</dbReference>
<keyword evidence="7" id="KW-0238">DNA-binding</keyword>